<dbReference type="EMBL" id="GGEC01001449">
    <property type="protein sequence ID" value="MBW81932.1"/>
    <property type="molecule type" value="Transcribed_RNA"/>
</dbReference>
<reference evidence="1" key="1">
    <citation type="submission" date="2018-02" db="EMBL/GenBank/DDBJ databases">
        <title>Rhizophora mucronata_Transcriptome.</title>
        <authorList>
            <person name="Meera S.P."/>
            <person name="Sreeshan A."/>
            <person name="Augustine A."/>
        </authorList>
    </citation>
    <scope>NUCLEOTIDE SEQUENCE</scope>
    <source>
        <tissue evidence="1">Leaf</tissue>
    </source>
</reference>
<proteinExistence type="predicted"/>
<accession>A0A2P2IL27</accession>
<organism evidence="1">
    <name type="scientific">Rhizophora mucronata</name>
    <name type="common">Asiatic mangrove</name>
    <dbReference type="NCBI Taxonomy" id="61149"/>
    <lineage>
        <taxon>Eukaryota</taxon>
        <taxon>Viridiplantae</taxon>
        <taxon>Streptophyta</taxon>
        <taxon>Embryophyta</taxon>
        <taxon>Tracheophyta</taxon>
        <taxon>Spermatophyta</taxon>
        <taxon>Magnoliopsida</taxon>
        <taxon>eudicotyledons</taxon>
        <taxon>Gunneridae</taxon>
        <taxon>Pentapetalae</taxon>
        <taxon>rosids</taxon>
        <taxon>fabids</taxon>
        <taxon>Malpighiales</taxon>
        <taxon>Rhizophoraceae</taxon>
        <taxon>Rhizophora</taxon>
    </lineage>
</organism>
<sequence>MNKSPPTENFQWKQGRCGHYQMLVLYPASDASC</sequence>
<dbReference type="AlphaFoldDB" id="A0A2P2IL27"/>
<name>A0A2P2IL27_RHIMU</name>
<protein>
    <submittedName>
        <fullName evidence="1">Uncharacterized protein</fullName>
    </submittedName>
</protein>
<evidence type="ECO:0000313" key="1">
    <source>
        <dbReference type="EMBL" id="MBW81932.1"/>
    </source>
</evidence>